<dbReference type="Gene3D" id="3.40.50.150">
    <property type="entry name" value="Vaccinia Virus protein VP39"/>
    <property type="match status" value="1"/>
</dbReference>
<comment type="pathway">
    <text evidence="1">Secondary metabolite biosynthesis.</text>
</comment>
<dbReference type="Proteomes" id="UP000799428">
    <property type="component" value="Unassembled WGS sequence"/>
</dbReference>
<keyword evidence="7" id="KW-1185">Reference proteome</keyword>
<protein>
    <recommendedName>
        <fullName evidence="5">Methyltransferase domain-containing protein</fullName>
    </recommendedName>
</protein>
<keyword evidence="2" id="KW-0808">Transferase</keyword>
<gene>
    <name evidence="6" type="ORF">K504DRAFT_460794</name>
</gene>
<feature type="domain" description="Methyltransferase" evidence="5">
    <location>
        <begin position="94"/>
        <end position="193"/>
    </location>
</feature>
<evidence type="ECO:0000256" key="3">
    <source>
        <dbReference type="ARBA" id="ARBA00022691"/>
    </source>
</evidence>
<dbReference type="OrthoDB" id="2094832at2759"/>
<organism evidence="6 7">
    <name type="scientific">Pleomassaria siparia CBS 279.74</name>
    <dbReference type="NCBI Taxonomy" id="1314801"/>
    <lineage>
        <taxon>Eukaryota</taxon>
        <taxon>Fungi</taxon>
        <taxon>Dikarya</taxon>
        <taxon>Ascomycota</taxon>
        <taxon>Pezizomycotina</taxon>
        <taxon>Dothideomycetes</taxon>
        <taxon>Pleosporomycetidae</taxon>
        <taxon>Pleosporales</taxon>
        <taxon>Pleomassariaceae</taxon>
        <taxon>Pleomassaria</taxon>
    </lineage>
</organism>
<evidence type="ECO:0000259" key="5">
    <source>
        <dbReference type="Pfam" id="PF13649"/>
    </source>
</evidence>
<evidence type="ECO:0000313" key="6">
    <source>
        <dbReference type="EMBL" id="KAF2705006.1"/>
    </source>
</evidence>
<dbReference type="InterPro" id="IPR051654">
    <property type="entry name" value="Meroterpenoid_MTases"/>
</dbReference>
<reference evidence="6" key="1">
    <citation type="journal article" date="2020" name="Stud. Mycol.">
        <title>101 Dothideomycetes genomes: a test case for predicting lifestyles and emergence of pathogens.</title>
        <authorList>
            <person name="Haridas S."/>
            <person name="Albert R."/>
            <person name="Binder M."/>
            <person name="Bloem J."/>
            <person name="Labutti K."/>
            <person name="Salamov A."/>
            <person name="Andreopoulos B."/>
            <person name="Baker S."/>
            <person name="Barry K."/>
            <person name="Bills G."/>
            <person name="Bluhm B."/>
            <person name="Cannon C."/>
            <person name="Castanera R."/>
            <person name="Culley D."/>
            <person name="Daum C."/>
            <person name="Ezra D."/>
            <person name="Gonzalez J."/>
            <person name="Henrissat B."/>
            <person name="Kuo A."/>
            <person name="Liang C."/>
            <person name="Lipzen A."/>
            <person name="Lutzoni F."/>
            <person name="Magnuson J."/>
            <person name="Mondo S."/>
            <person name="Nolan M."/>
            <person name="Ohm R."/>
            <person name="Pangilinan J."/>
            <person name="Park H.-J."/>
            <person name="Ramirez L."/>
            <person name="Alfaro M."/>
            <person name="Sun H."/>
            <person name="Tritt A."/>
            <person name="Yoshinaga Y."/>
            <person name="Zwiers L.-H."/>
            <person name="Turgeon B."/>
            <person name="Goodwin S."/>
            <person name="Spatafora J."/>
            <person name="Crous P."/>
            <person name="Grigoriev I."/>
        </authorList>
    </citation>
    <scope>NUCLEOTIDE SEQUENCE</scope>
    <source>
        <strain evidence="6">CBS 279.74</strain>
    </source>
</reference>
<dbReference type="GO" id="GO:0016740">
    <property type="term" value="F:transferase activity"/>
    <property type="evidence" value="ECO:0007669"/>
    <property type="project" value="UniProtKB-KW"/>
</dbReference>
<dbReference type="AlphaFoldDB" id="A0A6G1JWL8"/>
<comment type="similarity">
    <text evidence="4">Belongs to the class I-like SAM-binding methyltransferase superfamily.</text>
</comment>
<dbReference type="PANTHER" id="PTHR35897">
    <property type="entry name" value="METHYLTRANSFERASE AUSD"/>
    <property type="match status" value="1"/>
</dbReference>
<evidence type="ECO:0000313" key="7">
    <source>
        <dbReference type="Proteomes" id="UP000799428"/>
    </source>
</evidence>
<name>A0A6G1JWL8_9PLEO</name>
<proteinExistence type="inferred from homology"/>
<evidence type="ECO:0000256" key="2">
    <source>
        <dbReference type="ARBA" id="ARBA00022679"/>
    </source>
</evidence>
<dbReference type="InterPro" id="IPR041698">
    <property type="entry name" value="Methyltransf_25"/>
</dbReference>
<dbReference type="InterPro" id="IPR029063">
    <property type="entry name" value="SAM-dependent_MTases_sf"/>
</dbReference>
<evidence type="ECO:0000256" key="1">
    <source>
        <dbReference type="ARBA" id="ARBA00005179"/>
    </source>
</evidence>
<evidence type="ECO:0000256" key="4">
    <source>
        <dbReference type="ARBA" id="ARBA00038314"/>
    </source>
</evidence>
<dbReference type="Pfam" id="PF13649">
    <property type="entry name" value="Methyltransf_25"/>
    <property type="match status" value="1"/>
</dbReference>
<accession>A0A6G1JWL8</accession>
<dbReference type="EMBL" id="MU005780">
    <property type="protein sequence ID" value="KAF2705006.1"/>
    <property type="molecule type" value="Genomic_DNA"/>
</dbReference>
<dbReference type="PANTHER" id="PTHR35897:SF1">
    <property type="entry name" value="METHYLTRANSFERASE AUSD"/>
    <property type="match status" value="1"/>
</dbReference>
<dbReference type="SUPFAM" id="SSF53335">
    <property type="entry name" value="S-adenosyl-L-methionine-dependent methyltransferases"/>
    <property type="match status" value="1"/>
</dbReference>
<keyword evidence="3" id="KW-0949">S-adenosyl-L-methionine</keyword>
<sequence>MSSEEVDLSGRNVAWFNERPAESQISAAARQLLEKYSKIAPDEVVDHVVKIRDEAWRIFPYPCIGQFRFLDLSLNRTEEYSNVLQRLQQGQRLLDLACCFGQEIRQLVADGAPSENIYGCDLREEYIKLGYKLFRDQDTLQTKFIAANIFDETSALTKMQGQFDMIYTGSFFHLWDYSDQIKVSKIVAMLLRPQKGSMIIGRQVGSTIAATHDHRTNPTNTMFRHNVESLQKMWRDIGDDIEVSFVVEAHLEELDPEHLTFHTSDTRRIYFVIRRE</sequence>